<evidence type="ECO:0000313" key="1">
    <source>
        <dbReference type="EMBL" id="CEK51528.1"/>
    </source>
</evidence>
<feature type="non-terminal residue" evidence="1">
    <location>
        <position position="84"/>
    </location>
</feature>
<dbReference type="AlphaFoldDB" id="A0A0B6Y626"/>
<protein>
    <submittedName>
        <fullName evidence="1">Uncharacterized protein</fullName>
    </submittedName>
</protein>
<proteinExistence type="predicted"/>
<organism evidence="1">
    <name type="scientific">Arion vulgaris</name>
    <dbReference type="NCBI Taxonomy" id="1028688"/>
    <lineage>
        <taxon>Eukaryota</taxon>
        <taxon>Metazoa</taxon>
        <taxon>Spiralia</taxon>
        <taxon>Lophotrochozoa</taxon>
        <taxon>Mollusca</taxon>
        <taxon>Gastropoda</taxon>
        <taxon>Heterobranchia</taxon>
        <taxon>Euthyneura</taxon>
        <taxon>Panpulmonata</taxon>
        <taxon>Eupulmonata</taxon>
        <taxon>Stylommatophora</taxon>
        <taxon>Helicina</taxon>
        <taxon>Arionoidea</taxon>
        <taxon>Arionidae</taxon>
        <taxon>Arion</taxon>
    </lineage>
</organism>
<accession>A0A0B6Y626</accession>
<reference evidence="1" key="1">
    <citation type="submission" date="2014-12" db="EMBL/GenBank/DDBJ databases">
        <title>Insight into the proteome of Arion vulgaris.</title>
        <authorList>
            <person name="Aradska J."/>
            <person name="Bulat T."/>
            <person name="Smidak R."/>
            <person name="Sarate P."/>
            <person name="Gangsoo J."/>
            <person name="Sialana F."/>
            <person name="Bilban M."/>
            <person name="Lubec G."/>
        </authorList>
    </citation>
    <scope>NUCLEOTIDE SEQUENCE</scope>
    <source>
        <tissue evidence="1">Skin</tissue>
    </source>
</reference>
<dbReference type="EMBL" id="HACG01004663">
    <property type="protein sequence ID" value="CEK51528.1"/>
    <property type="molecule type" value="Transcribed_RNA"/>
</dbReference>
<feature type="non-terminal residue" evidence="1">
    <location>
        <position position="1"/>
    </location>
</feature>
<sequence length="84" mass="9730">GSYIQNEGKMFDFEHLKTETCECYEAQNPTIIHSSGLKKVVNEKCSCSYSKDSFKWNNKVSGFADVIRWDLRHGLPFRANTFDM</sequence>
<gene>
    <name evidence="1" type="primary">ORF13651</name>
</gene>
<name>A0A0B6Y626_9EUPU</name>